<evidence type="ECO:0000256" key="5">
    <source>
        <dbReference type="SAM" id="MobiDB-lite"/>
    </source>
</evidence>
<feature type="region of interest" description="Disordered" evidence="5">
    <location>
        <begin position="1"/>
        <end position="49"/>
    </location>
</feature>
<dbReference type="Proteomes" id="UP000573599">
    <property type="component" value="Unassembled WGS sequence"/>
</dbReference>
<dbReference type="PANTHER" id="PTHR11608">
    <property type="entry name" value="BIFUNCTIONAL PROTEIN PYRR"/>
    <property type="match status" value="1"/>
</dbReference>
<accession>A0A852WH24</accession>
<dbReference type="FunFam" id="3.40.50.2020:FF:000020">
    <property type="entry name" value="Bifunctional protein PyrR"/>
    <property type="match status" value="1"/>
</dbReference>
<keyword evidence="3 4" id="KW-0804">Transcription</keyword>
<feature type="domain" description="Phosphoribosyltransferase" evidence="6">
    <location>
        <begin position="59"/>
        <end position="192"/>
    </location>
</feature>
<evidence type="ECO:0000259" key="6">
    <source>
        <dbReference type="Pfam" id="PF00156"/>
    </source>
</evidence>
<comment type="caution">
    <text evidence="7">The sequence shown here is derived from an EMBL/GenBank/DDBJ whole genome shotgun (WGS) entry which is preliminary data.</text>
</comment>
<organism evidence="7 8">
    <name type="scientific">Pedococcus badiiscoriae</name>
    <dbReference type="NCBI Taxonomy" id="642776"/>
    <lineage>
        <taxon>Bacteria</taxon>
        <taxon>Bacillati</taxon>
        <taxon>Actinomycetota</taxon>
        <taxon>Actinomycetes</taxon>
        <taxon>Micrococcales</taxon>
        <taxon>Intrasporangiaceae</taxon>
        <taxon>Pedococcus</taxon>
    </lineage>
</organism>
<dbReference type="Gene3D" id="3.40.50.2020">
    <property type="match status" value="1"/>
</dbReference>
<comment type="function">
    <text evidence="4">Also displays a weak uracil phosphoribosyltransferase activity which is not physiologically significant.</text>
</comment>
<dbReference type="InterPro" id="IPR029057">
    <property type="entry name" value="PRTase-like"/>
</dbReference>
<comment type="similarity">
    <text evidence="1 4">Belongs to the purine/pyrimidine phosphoribosyltransferase family. PyrR subfamily.</text>
</comment>
<proteinExistence type="inferred from homology"/>
<dbReference type="PANTHER" id="PTHR11608:SF0">
    <property type="entry name" value="BIFUNCTIONAL PROTEIN PYRR"/>
    <property type="match status" value="1"/>
</dbReference>
<evidence type="ECO:0000256" key="4">
    <source>
        <dbReference type="HAMAP-Rule" id="MF_01219"/>
    </source>
</evidence>
<dbReference type="EC" id="2.4.2.9" evidence="4"/>
<protein>
    <recommendedName>
        <fullName evidence="4">Bifunctional protein PyrR</fullName>
    </recommendedName>
    <domain>
        <recommendedName>
            <fullName evidence="4">Pyrimidine operon regulatory protein</fullName>
        </recommendedName>
    </domain>
    <domain>
        <recommendedName>
            <fullName evidence="4">Uracil phosphoribosyltransferase</fullName>
            <shortName evidence="4">UPRTase</shortName>
            <ecNumber evidence="4">2.4.2.9</ecNumber>
        </recommendedName>
    </domain>
</protein>
<evidence type="ECO:0000256" key="3">
    <source>
        <dbReference type="ARBA" id="ARBA00023163"/>
    </source>
</evidence>
<dbReference type="InterPro" id="IPR000836">
    <property type="entry name" value="PRTase_dom"/>
</dbReference>
<comment type="function">
    <text evidence="4">Regulates the transcription of the pyrimidine nucleotide (pyr) operon in response to exogenous pyrimidines.</text>
</comment>
<gene>
    <name evidence="4" type="primary">pyrR</name>
    <name evidence="7" type="ORF">BJ986_002775</name>
</gene>
<feature type="short sequence motif" description="PRPP-binding" evidence="4">
    <location>
        <begin position="143"/>
        <end position="155"/>
    </location>
</feature>
<comment type="catalytic activity">
    <reaction evidence="4">
        <text>UMP + diphosphate = 5-phospho-alpha-D-ribose 1-diphosphate + uracil</text>
        <dbReference type="Rhea" id="RHEA:13017"/>
        <dbReference type="ChEBI" id="CHEBI:17568"/>
        <dbReference type="ChEBI" id="CHEBI:33019"/>
        <dbReference type="ChEBI" id="CHEBI:57865"/>
        <dbReference type="ChEBI" id="CHEBI:58017"/>
        <dbReference type="EC" id="2.4.2.9"/>
    </reaction>
</comment>
<dbReference type="HAMAP" id="MF_01219">
    <property type="entry name" value="PyrR"/>
    <property type="match status" value="1"/>
</dbReference>
<evidence type="ECO:0000313" key="8">
    <source>
        <dbReference type="Proteomes" id="UP000573599"/>
    </source>
</evidence>
<feature type="compositionally biased region" description="Low complexity" evidence="5">
    <location>
        <begin position="10"/>
        <end position="41"/>
    </location>
</feature>
<dbReference type="RefSeq" id="WP_179422601.1">
    <property type="nucleotide sequence ID" value="NZ_JACCAB010000001.1"/>
</dbReference>
<keyword evidence="2 4" id="KW-0805">Transcription regulation</keyword>
<evidence type="ECO:0000313" key="7">
    <source>
        <dbReference type="EMBL" id="NYG08288.1"/>
    </source>
</evidence>
<dbReference type="EMBL" id="JACCAB010000001">
    <property type="protein sequence ID" value="NYG08288.1"/>
    <property type="molecule type" value="Genomic_DNA"/>
</dbReference>
<keyword evidence="4 7" id="KW-0328">Glycosyltransferase</keyword>
<dbReference type="GO" id="GO:0006355">
    <property type="term" value="P:regulation of DNA-templated transcription"/>
    <property type="evidence" value="ECO:0007669"/>
    <property type="project" value="UniProtKB-UniRule"/>
</dbReference>
<name>A0A852WH24_9MICO</name>
<evidence type="ECO:0000256" key="2">
    <source>
        <dbReference type="ARBA" id="ARBA00023015"/>
    </source>
</evidence>
<dbReference type="NCBIfam" id="NF003547">
    <property type="entry name" value="PRK05205.1-3"/>
    <property type="match status" value="1"/>
</dbReference>
<sequence>MRPDFAAPSAVDPDGPVAPSVDAAPSADAAASADAAVPGDADVPDEDSRTVMTEADVSRVLRRIAHEILEHNKGAADLVVLGIPTRGVALARRLATLIGEVEGVPVAVGALDVTMHRDDLRRQPTRSPMHTDIPVSGIDDKVVVLVDDVLYSGRTVRAALDALSDLGRPRIVRLAVLVDRGHRELPIRADHVGKNLPTSSTEKVRVRLSEPDQVEDQVTIAGGESR</sequence>
<dbReference type="InterPro" id="IPR023050">
    <property type="entry name" value="PyrR"/>
</dbReference>
<dbReference type="GO" id="GO:0004845">
    <property type="term" value="F:uracil phosphoribosyltransferase activity"/>
    <property type="evidence" value="ECO:0007669"/>
    <property type="project" value="UniProtKB-UniRule"/>
</dbReference>
<evidence type="ECO:0000256" key="1">
    <source>
        <dbReference type="ARBA" id="ARBA00005565"/>
    </source>
</evidence>
<dbReference type="InterPro" id="IPR050137">
    <property type="entry name" value="PyrR_bifunctional"/>
</dbReference>
<dbReference type="Pfam" id="PF00156">
    <property type="entry name" value="Pribosyltran"/>
    <property type="match status" value="1"/>
</dbReference>
<reference evidence="7 8" key="1">
    <citation type="submission" date="2020-07" db="EMBL/GenBank/DDBJ databases">
        <title>Sequencing the genomes of 1000 actinobacteria strains.</title>
        <authorList>
            <person name="Klenk H.-P."/>
        </authorList>
    </citation>
    <scope>NUCLEOTIDE SEQUENCE [LARGE SCALE GENOMIC DNA]</scope>
    <source>
        <strain evidence="7 8">DSM 23987</strain>
    </source>
</reference>
<keyword evidence="8" id="KW-1185">Reference proteome</keyword>
<dbReference type="SUPFAM" id="SSF53271">
    <property type="entry name" value="PRTase-like"/>
    <property type="match status" value="1"/>
</dbReference>
<keyword evidence="4 7" id="KW-0808">Transferase</keyword>
<dbReference type="NCBIfam" id="NF003549">
    <property type="entry name" value="PRK05205.1-5"/>
    <property type="match status" value="1"/>
</dbReference>
<feature type="region of interest" description="Disordered" evidence="5">
    <location>
        <begin position="192"/>
        <end position="226"/>
    </location>
</feature>
<dbReference type="AlphaFoldDB" id="A0A852WH24"/>